<organism evidence="1">
    <name type="scientific">Hexamita inflata</name>
    <dbReference type="NCBI Taxonomy" id="28002"/>
    <lineage>
        <taxon>Eukaryota</taxon>
        <taxon>Metamonada</taxon>
        <taxon>Diplomonadida</taxon>
        <taxon>Hexamitidae</taxon>
        <taxon>Hexamitinae</taxon>
        <taxon>Hexamita</taxon>
    </lineage>
</organism>
<gene>
    <name evidence="1" type="ORF">HINF_LOCUS6051</name>
    <name evidence="2" type="ORF">HINF_LOCUS78908</name>
</gene>
<dbReference type="AlphaFoldDB" id="A0AA86NG64"/>
<keyword evidence="3" id="KW-1185">Reference proteome</keyword>
<sequence>MEQSKPKAPDKTNTRRTELKNSLSHLTKFLVVTKNKKETLSGMINPLQLSDQPISHHYNSLQYVCCALFGLFQQYLWVITDIQCVKDPFGTLIQIKINNFDQTHICILICTSIPVDGTFQQLKRASVDPQHVSYYRSRRRRRSSGAGRYIPFCEVFKQVENKYFMQYLKYDNIITNILPFNCILNCVCKIQYNNGC</sequence>
<accession>A0AA86NG64</accession>
<proteinExistence type="predicted"/>
<reference evidence="2 3" key="2">
    <citation type="submission" date="2024-07" db="EMBL/GenBank/DDBJ databases">
        <authorList>
            <person name="Akdeniz Z."/>
        </authorList>
    </citation>
    <scope>NUCLEOTIDE SEQUENCE [LARGE SCALE GENOMIC DNA]</scope>
</reference>
<comment type="caution">
    <text evidence="1">The sequence shown here is derived from an EMBL/GenBank/DDBJ whole genome shotgun (WGS) entry which is preliminary data.</text>
</comment>
<evidence type="ECO:0000313" key="3">
    <source>
        <dbReference type="Proteomes" id="UP001642409"/>
    </source>
</evidence>
<name>A0AA86NG64_9EUKA</name>
<dbReference type="EMBL" id="CATOUU010000157">
    <property type="protein sequence ID" value="CAI9918406.1"/>
    <property type="molecule type" value="Genomic_DNA"/>
</dbReference>
<protein>
    <submittedName>
        <fullName evidence="2">Hypothetical_protein</fullName>
    </submittedName>
</protein>
<evidence type="ECO:0000313" key="2">
    <source>
        <dbReference type="EMBL" id="CAL6116086.1"/>
    </source>
</evidence>
<reference evidence="1" key="1">
    <citation type="submission" date="2023-06" db="EMBL/GenBank/DDBJ databases">
        <authorList>
            <person name="Kurt Z."/>
        </authorList>
    </citation>
    <scope>NUCLEOTIDE SEQUENCE</scope>
</reference>
<evidence type="ECO:0000313" key="1">
    <source>
        <dbReference type="EMBL" id="CAI9918406.1"/>
    </source>
</evidence>
<dbReference type="EMBL" id="CAXDID020000953">
    <property type="protein sequence ID" value="CAL6116086.1"/>
    <property type="molecule type" value="Genomic_DNA"/>
</dbReference>
<dbReference type="Proteomes" id="UP001642409">
    <property type="component" value="Unassembled WGS sequence"/>
</dbReference>